<dbReference type="AlphaFoldDB" id="A0A3A5HF05"/>
<keyword evidence="2" id="KW-1185">Reference proteome</keyword>
<dbReference type="RefSeq" id="WP_120060541.1">
    <property type="nucleotide sequence ID" value="NZ_QYRP01000002.1"/>
</dbReference>
<dbReference type="SUPFAM" id="SSF159888">
    <property type="entry name" value="YdhG-like"/>
    <property type="match status" value="1"/>
</dbReference>
<organism evidence="1 2">
    <name type="scientific">Nocardioides cavernaquae</name>
    <dbReference type="NCBI Taxonomy" id="2321396"/>
    <lineage>
        <taxon>Bacteria</taxon>
        <taxon>Bacillati</taxon>
        <taxon>Actinomycetota</taxon>
        <taxon>Actinomycetes</taxon>
        <taxon>Propionibacteriales</taxon>
        <taxon>Nocardioidaceae</taxon>
        <taxon>Nocardioides</taxon>
    </lineage>
</organism>
<name>A0A3A5HF05_9ACTN</name>
<evidence type="ECO:0008006" key="3">
    <source>
        <dbReference type="Google" id="ProtNLM"/>
    </source>
</evidence>
<reference evidence="2" key="1">
    <citation type="submission" date="2018-09" db="EMBL/GenBank/DDBJ databases">
        <authorList>
            <person name="Zhu H."/>
        </authorList>
    </citation>
    <scope>NUCLEOTIDE SEQUENCE [LARGE SCALE GENOMIC DNA]</scope>
    <source>
        <strain evidence="2">K1W22B-1</strain>
    </source>
</reference>
<evidence type="ECO:0000313" key="1">
    <source>
        <dbReference type="EMBL" id="RJS46570.1"/>
    </source>
</evidence>
<proteinExistence type="predicted"/>
<comment type="caution">
    <text evidence="1">The sequence shown here is derived from an EMBL/GenBank/DDBJ whole genome shotgun (WGS) entry which is preliminary data.</text>
</comment>
<dbReference type="OrthoDB" id="32458at2"/>
<sequence>MSEKSTYAGLSEDEIAAMKERTAELKASSKRGAGAKKAEADLADCLAKLAEMDGTDKAVGETLHRIVTTVAPDLAPKTWYGMPAYARDGKVIVFFKPAAKFKVRYAEVGFNEFAQLDDGDIWPTVYAVTAMNAAIEMKLTELITRAAG</sequence>
<dbReference type="EMBL" id="QYRP01000002">
    <property type="protein sequence ID" value="RJS46570.1"/>
    <property type="molecule type" value="Genomic_DNA"/>
</dbReference>
<protein>
    <recommendedName>
        <fullName evidence="3">DUF1801 domain-containing protein</fullName>
    </recommendedName>
</protein>
<gene>
    <name evidence="1" type="ORF">D4739_10335</name>
</gene>
<accession>A0A3A5HF05</accession>
<evidence type="ECO:0000313" key="2">
    <source>
        <dbReference type="Proteomes" id="UP000276542"/>
    </source>
</evidence>
<dbReference type="Gene3D" id="3.90.1150.200">
    <property type="match status" value="1"/>
</dbReference>
<dbReference type="Proteomes" id="UP000276542">
    <property type="component" value="Unassembled WGS sequence"/>
</dbReference>